<feature type="transmembrane region" description="Helical" evidence="1">
    <location>
        <begin position="88"/>
        <end position="107"/>
    </location>
</feature>
<name>A0A2M8KEA7_9BACT</name>
<dbReference type="AlphaFoldDB" id="A0A2M8KEA7"/>
<sequence length="201" mass="23576">MDLLSGNYPGNYGEYRSDFDLYKKIEAKDQTPIGFYENSIKWFLNFAKDNPFSLLTVWVGKGIIFWSLTKTGGFWFHYFNNFEQLFTVLFSVASYVLIFGTALIYSLKIIKKKFKEGVFLEAVFLALVLLMMVSVVTIVSSRYRLVLFPFVVILSAGYWFEKEKFNYRYYIIVGGWLVFATIFDLMLQYDKFLYKIGLLLS</sequence>
<proteinExistence type="predicted"/>
<dbReference type="EMBL" id="PFDW01000040">
    <property type="protein sequence ID" value="PJE58249.1"/>
    <property type="molecule type" value="Genomic_DNA"/>
</dbReference>
<keyword evidence="1" id="KW-0472">Membrane</keyword>
<keyword evidence="1" id="KW-1133">Transmembrane helix</keyword>
<organism evidence="2 3">
    <name type="scientific">Candidatus Portnoybacteria bacterium CG10_big_fil_rev_8_21_14_0_10_36_7</name>
    <dbReference type="NCBI Taxonomy" id="1974812"/>
    <lineage>
        <taxon>Bacteria</taxon>
        <taxon>Candidatus Portnoyibacteriota</taxon>
    </lineage>
</organism>
<evidence type="ECO:0000313" key="2">
    <source>
        <dbReference type="EMBL" id="PJE58249.1"/>
    </source>
</evidence>
<feature type="transmembrane region" description="Helical" evidence="1">
    <location>
        <begin position="145"/>
        <end position="160"/>
    </location>
</feature>
<evidence type="ECO:0000256" key="1">
    <source>
        <dbReference type="SAM" id="Phobius"/>
    </source>
</evidence>
<dbReference type="Proteomes" id="UP000231450">
    <property type="component" value="Unassembled WGS sequence"/>
</dbReference>
<feature type="transmembrane region" description="Helical" evidence="1">
    <location>
        <begin position="51"/>
        <end position="68"/>
    </location>
</feature>
<reference evidence="3" key="1">
    <citation type="submission" date="2017-09" db="EMBL/GenBank/DDBJ databases">
        <title>Depth-based differentiation of microbial function through sediment-hosted aquifers and enrichment of novel symbionts in the deep terrestrial subsurface.</title>
        <authorList>
            <person name="Probst A.J."/>
            <person name="Ladd B."/>
            <person name="Jarett J.K."/>
            <person name="Geller-Mcgrath D.E."/>
            <person name="Sieber C.M.K."/>
            <person name="Emerson J.B."/>
            <person name="Anantharaman K."/>
            <person name="Thomas B.C."/>
            <person name="Malmstrom R."/>
            <person name="Stieglmeier M."/>
            <person name="Klingl A."/>
            <person name="Woyke T."/>
            <person name="Ryan C.M."/>
            <person name="Banfield J.F."/>
        </authorList>
    </citation>
    <scope>NUCLEOTIDE SEQUENCE [LARGE SCALE GENOMIC DNA]</scope>
</reference>
<keyword evidence="1" id="KW-0812">Transmembrane</keyword>
<accession>A0A2M8KEA7</accession>
<evidence type="ECO:0000313" key="3">
    <source>
        <dbReference type="Proteomes" id="UP000231450"/>
    </source>
</evidence>
<feature type="transmembrane region" description="Helical" evidence="1">
    <location>
        <begin position="167"/>
        <end position="189"/>
    </location>
</feature>
<comment type="caution">
    <text evidence="2">The sequence shown here is derived from an EMBL/GenBank/DDBJ whole genome shotgun (WGS) entry which is preliminary data.</text>
</comment>
<feature type="transmembrane region" description="Helical" evidence="1">
    <location>
        <begin position="119"/>
        <end position="139"/>
    </location>
</feature>
<gene>
    <name evidence="2" type="ORF">COU81_01735</name>
</gene>
<protein>
    <submittedName>
        <fullName evidence="2">Uncharacterized protein</fullName>
    </submittedName>
</protein>